<evidence type="ECO:0000313" key="9">
    <source>
        <dbReference type="Proteomes" id="UP001644719"/>
    </source>
</evidence>
<feature type="domain" description="Adenosine deaminase" evidence="7">
    <location>
        <begin position="10"/>
        <end position="322"/>
    </location>
</feature>
<dbReference type="GeneID" id="69515483"/>
<accession>A0ABX2HDP6</accession>
<dbReference type="RefSeq" id="WP_173716877.1">
    <property type="nucleotide sequence ID" value="NZ_JAAINN010000027.1"/>
</dbReference>
<proteinExistence type="inferred from homology"/>
<dbReference type="InterPro" id="IPR001365">
    <property type="entry name" value="A_deaminase_dom"/>
</dbReference>
<protein>
    <recommendedName>
        <fullName evidence="3">adenosine deaminase</fullName>
        <ecNumber evidence="3">3.5.4.4</ecNumber>
    </recommendedName>
</protein>
<evidence type="ECO:0000256" key="5">
    <source>
        <dbReference type="ARBA" id="ARBA00022801"/>
    </source>
</evidence>
<comment type="caution">
    <text evidence="8">The sequence shown here is derived from an EMBL/GenBank/DDBJ whole genome shotgun (WGS) entry which is preliminary data.</text>
</comment>
<name>A0ABX2HDP6_9FIRM</name>
<dbReference type="EMBL" id="JAAITS010000071">
    <property type="protein sequence ID" value="NSG87323.1"/>
    <property type="molecule type" value="Genomic_DNA"/>
</dbReference>
<organism evidence="8 9">
    <name type="scientific">Blautia faecis</name>
    <dbReference type="NCBI Taxonomy" id="871665"/>
    <lineage>
        <taxon>Bacteria</taxon>
        <taxon>Bacillati</taxon>
        <taxon>Bacillota</taxon>
        <taxon>Clostridia</taxon>
        <taxon>Lachnospirales</taxon>
        <taxon>Lachnospiraceae</taxon>
        <taxon>Blautia</taxon>
    </lineage>
</organism>
<dbReference type="GO" id="GO:0016787">
    <property type="term" value="F:hydrolase activity"/>
    <property type="evidence" value="ECO:0007669"/>
    <property type="project" value="UniProtKB-KW"/>
</dbReference>
<dbReference type="Pfam" id="PF00962">
    <property type="entry name" value="A_deaminase"/>
    <property type="match status" value="1"/>
</dbReference>
<evidence type="ECO:0000259" key="7">
    <source>
        <dbReference type="Pfam" id="PF00962"/>
    </source>
</evidence>
<gene>
    <name evidence="8" type="primary">add</name>
    <name evidence="8" type="ORF">G5B17_18360</name>
</gene>
<keyword evidence="5 8" id="KW-0378">Hydrolase</keyword>
<dbReference type="NCBIfam" id="TIGR01430">
    <property type="entry name" value="aden_deam"/>
    <property type="match status" value="1"/>
</dbReference>
<evidence type="ECO:0000256" key="2">
    <source>
        <dbReference type="ARBA" id="ARBA00006676"/>
    </source>
</evidence>
<sequence>MTIEQLKALPKAELHCHLDGSLSREFMESQLGRRVQPEELSVSDDCTSLAEYLEKFSLPGQCIMDEKGLEAAGYDVLRTMSQENVRYAEIRFAPLLSETSGMNCRAVIEAVLKGLERGRADFGTEFGVITCAMRHHSQEDNSRMIKTAREYLGYGVCAADLAGAEAAYPMAQFMELFQNTRKLEMPFTLHAGECGSVQNIVDAVKAGAGRIGHGIAMRGHYNIQKELADRGIGIEMCPISNLQTKAVNSPSEYPIREFLNTGLKVSINTDNRTVSNTSLTKELQFIQNTYGIQEEEIRLMMKNAVDTAFATDEVKARLYSELGIKG</sequence>
<evidence type="ECO:0000313" key="8">
    <source>
        <dbReference type="EMBL" id="NSG87323.1"/>
    </source>
</evidence>
<evidence type="ECO:0000256" key="3">
    <source>
        <dbReference type="ARBA" id="ARBA00012784"/>
    </source>
</evidence>
<evidence type="ECO:0000256" key="4">
    <source>
        <dbReference type="ARBA" id="ARBA00022723"/>
    </source>
</evidence>
<reference evidence="8 9" key="1">
    <citation type="journal article" date="2020" name="Cell Host Microbe">
        <title>Functional and Genomic Variation between Human-Derived Isolates of Lachnospiraceae Reveals Inter- and Intra-Species Diversity.</title>
        <authorList>
            <person name="Sorbara M.T."/>
            <person name="Littmann E.R."/>
            <person name="Fontana E."/>
            <person name="Moody T.U."/>
            <person name="Kohout C.E."/>
            <person name="Gjonbalaj M."/>
            <person name="Eaton V."/>
            <person name="Seok R."/>
            <person name="Leiner I.M."/>
            <person name="Pamer E.G."/>
        </authorList>
    </citation>
    <scope>NUCLEOTIDE SEQUENCE [LARGE SCALE GENOMIC DNA]</scope>
    <source>
        <strain evidence="8 9">MSK.17.74</strain>
    </source>
</reference>
<evidence type="ECO:0000256" key="1">
    <source>
        <dbReference type="ARBA" id="ARBA00001947"/>
    </source>
</evidence>
<comment type="cofactor">
    <cofactor evidence="1">
        <name>Zn(2+)</name>
        <dbReference type="ChEBI" id="CHEBI:29105"/>
    </cofactor>
</comment>
<keyword evidence="9" id="KW-1185">Reference proteome</keyword>
<dbReference type="InterPro" id="IPR032466">
    <property type="entry name" value="Metal_Hydrolase"/>
</dbReference>
<keyword evidence="6" id="KW-0862">Zinc</keyword>
<dbReference type="InterPro" id="IPR006330">
    <property type="entry name" value="Ado/ade_deaminase"/>
</dbReference>
<comment type="similarity">
    <text evidence="2">Belongs to the metallo-dependent hydrolases superfamily. Adenosine and AMP deaminases family.</text>
</comment>
<dbReference type="EC" id="3.5.4.4" evidence="3"/>
<dbReference type="PANTHER" id="PTHR11409">
    <property type="entry name" value="ADENOSINE DEAMINASE"/>
    <property type="match status" value="1"/>
</dbReference>
<keyword evidence="4" id="KW-0479">Metal-binding</keyword>
<dbReference type="PANTHER" id="PTHR11409:SF43">
    <property type="entry name" value="ADENOSINE DEAMINASE"/>
    <property type="match status" value="1"/>
</dbReference>
<dbReference type="Proteomes" id="UP001644719">
    <property type="component" value="Unassembled WGS sequence"/>
</dbReference>
<dbReference type="Gene3D" id="3.20.20.140">
    <property type="entry name" value="Metal-dependent hydrolases"/>
    <property type="match status" value="1"/>
</dbReference>
<dbReference type="SUPFAM" id="SSF51556">
    <property type="entry name" value="Metallo-dependent hydrolases"/>
    <property type="match status" value="1"/>
</dbReference>
<evidence type="ECO:0000256" key="6">
    <source>
        <dbReference type="ARBA" id="ARBA00022833"/>
    </source>
</evidence>